<dbReference type="PANTHER" id="PTHR13620">
    <property type="entry name" value="3-5 EXONUCLEASE"/>
    <property type="match status" value="1"/>
</dbReference>
<dbReference type="EMBL" id="QGNW01001434">
    <property type="protein sequence ID" value="RVW41635.1"/>
    <property type="molecule type" value="Genomic_DNA"/>
</dbReference>
<evidence type="ECO:0000256" key="2">
    <source>
        <dbReference type="ARBA" id="ARBA00022801"/>
    </source>
</evidence>
<dbReference type="GO" id="GO:0008408">
    <property type="term" value="F:3'-5' exonuclease activity"/>
    <property type="evidence" value="ECO:0007669"/>
    <property type="project" value="InterPro"/>
</dbReference>
<proteinExistence type="predicted"/>
<dbReference type="GO" id="GO:0006139">
    <property type="term" value="P:nucleobase-containing compound metabolic process"/>
    <property type="evidence" value="ECO:0007669"/>
    <property type="project" value="InterPro"/>
</dbReference>
<evidence type="ECO:0000313" key="5">
    <source>
        <dbReference type="Proteomes" id="UP000288805"/>
    </source>
</evidence>
<evidence type="ECO:0000313" key="4">
    <source>
        <dbReference type="EMBL" id="RVW41635.1"/>
    </source>
</evidence>
<dbReference type="CDD" id="cd06141">
    <property type="entry name" value="WRN_exo"/>
    <property type="match status" value="1"/>
</dbReference>
<name>A0A438E1P7_VITVI</name>
<dbReference type="Gene3D" id="3.30.420.10">
    <property type="entry name" value="Ribonuclease H-like superfamily/Ribonuclease H"/>
    <property type="match status" value="1"/>
</dbReference>
<evidence type="ECO:0000259" key="3">
    <source>
        <dbReference type="Pfam" id="PF01612"/>
    </source>
</evidence>
<gene>
    <name evidence="4" type="primary">WEX_6</name>
    <name evidence="4" type="ORF">CK203_068230</name>
</gene>
<reference evidence="4 5" key="1">
    <citation type="journal article" date="2018" name="PLoS Genet.">
        <title>Population sequencing reveals clonal diversity and ancestral inbreeding in the grapevine cultivar Chardonnay.</title>
        <authorList>
            <person name="Roach M.J."/>
            <person name="Johnson D.L."/>
            <person name="Bohlmann J."/>
            <person name="van Vuuren H.J."/>
            <person name="Jones S.J."/>
            <person name="Pretorius I.S."/>
            <person name="Schmidt S.A."/>
            <person name="Borneman A.R."/>
        </authorList>
    </citation>
    <scope>NUCLEOTIDE SEQUENCE [LARGE SCALE GENOMIC DNA]</scope>
    <source>
        <strain evidence="5">cv. Chardonnay</strain>
        <tissue evidence="4">Leaf</tissue>
    </source>
</reference>
<keyword evidence="4" id="KW-0269">Exonuclease</keyword>
<sequence length="196" mass="22240">MRYEHHVSFCGNLIETTATNKASISDDWVHQILSMYRGQHLIIGLDCKRRPHPITSMGGRTATMQLCVGCKCLILQLLYMDYIPKSLKSFLSNPDITFVGVEVEENVLRLWGEYGLWCTDAADVHELASRGFPLGFSGKTDLKALAYKVAKLRMWKPKNGCCGDWESKLLDERQIEQACIDSYSVHRIGIKLLDKI</sequence>
<dbReference type="InterPro" id="IPR036397">
    <property type="entry name" value="RNaseH_sf"/>
</dbReference>
<dbReference type="InterPro" id="IPR051132">
    <property type="entry name" value="3-5_Exonuclease_domain"/>
</dbReference>
<organism evidence="4 5">
    <name type="scientific">Vitis vinifera</name>
    <name type="common">Grape</name>
    <dbReference type="NCBI Taxonomy" id="29760"/>
    <lineage>
        <taxon>Eukaryota</taxon>
        <taxon>Viridiplantae</taxon>
        <taxon>Streptophyta</taxon>
        <taxon>Embryophyta</taxon>
        <taxon>Tracheophyta</taxon>
        <taxon>Spermatophyta</taxon>
        <taxon>Magnoliopsida</taxon>
        <taxon>eudicotyledons</taxon>
        <taxon>Gunneridae</taxon>
        <taxon>Pentapetalae</taxon>
        <taxon>rosids</taxon>
        <taxon>Vitales</taxon>
        <taxon>Vitaceae</taxon>
        <taxon>Viteae</taxon>
        <taxon>Vitis</taxon>
    </lineage>
</organism>
<dbReference type="PANTHER" id="PTHR13620:SF121">
    <property type="entry name" value="EMB|CAB82946.1-RELATED"/>
    <property type="match status" value="1"/>
</dbReference>
<dbReference type="AlphaFoldDB" id="A0A438E1P7"/>
<keyword evidence="2" id="KW-0378">Hydrolase</keyword>
<dbReference type="InterPro" id="IPR012337">
    <property type="entry name" value="RNaseH-like_sf"/>
</dbReference>
<dbReference type="GO" id="GO:0003676">
    <property type="term" value="F:nucleic acid binding"/>
    <property type="evidence" value="ECO:0007669"/>
    <property type="project" value="InterPro"/>
</dbReference>
<feature type="domain" description="3'-5' exonuclease" evidence="3">
    <location>
        <begin position="42"/>
        <end position="195"/>
    </location>
</feature>
<dbReference type="Proteomes" id="UP000288805">
    <property type="component" value="Unassembled WGS sequence"/>
</dbReference>
<keyword evidence="1" id="KW-0540">Nuclease</keyword>
<protein>
    <submittedName>
        <fullName evidence="4">Werner Syndrome-like exonuclease</fullName>
    </submittedName>
</protein>
<accession>A0A438E1P7</accession>
<dbReference type="SUPFAM" id="SSF53098">
    <property type="entry name" value="Ribonuclease H-like"/>
    <property type="match status" value="1"/>
</dbReference>
<dbReference type="Pfam" id="PF01612">
    <property type="entry name" value="DNA_pol_A_exo1"/>
    <property type="match status" value="1"/>
</dbReference>
<comment type="caution">
    <text evidence="4">The sequence shown here is derived from an EMBL/GenBank/DDBJ whole genome shotgun (WGS) entry which is preliminary data.</text>
</comment>
<dbReference type="InterPro" id="IPR002562">
    <property type="entry name" value="3'-5'_exonuclease_dom"/>
</dbReference>
<evidence type="ECO:0000256" key="1">
    <source>
        <dbReference type="ARBA" id="ARBA00022722"/>
    </source>
</evidence>